<keyword evidence="2" id="KW-1185">Reference proteome</keyword>
<evidence type="ECO:0000313" key="2">
    <source>
        <dbReference type="Proteomes" id="UP000242180"/>
    </source>
</evidence>
<protein>
    <submittedName>
        <fullName evidence="1">Uncharacterized protein</fullName>
    </submittedName>
</protein>
<gene>
    <name evidence="1" type="ORF">BCR43DRAFT_484381</name>
</gene>
<evidence type="ECO:0000313" key="1">
    <source>
        <dbReference type="EMBL" id="ORZ04024.1"/>
    </source>
</evidence>
<organism evidence="1 2">
    <name type="scientific">Syncephalastrum racemosum</name>
    <name type="common">Filamentous fungus</name>
    <dbReference type="NCBI Taxonomy" id="13706"/>
    <lineage>
        <taxon>Eukaryota</taxon>
        <taxon>Fungi</taxon>
        <taxon>Fungi incertae sedis</taxon>
        <taxon>Mucoromycota</taxon>
        <taxon>Mucoromycotina</taxon>
        <taxon>Mucoromycetes</taxon>
        <taxon>Mucorales</taxon>
        <taxon>Syncephalastraceae</taxon>
        <taxon>Syncephalastrum</taxon>
    </lineage>
</organism>
<comment type="caution">
    <text evidence="1">The sequence shown here is derived from an EMBL/GenBank/DDBJ whole genome shotgun (WGS) entry which is preliminary data.</text>
</comment>
<name>A0A1X2HX24_SYNRA</name>
<dbReference type="Proteomes" id="UP000242180">
    <property type="component" value="Unassembled WGS sequence"/>
</dbReference>
<dbReference type="InParanoid" id="A0A1X2HX24"/>
<proteinExistence type="predicted"/>
<reference evidence="1 2" key="1">
    <citation type="submission" date="2016-07" db="EMBL/GenBank/DDBJ databases">
        <title>Pervasive Adenine N6-methylation of Active Genes in Fungi.</title>
        <authorList>
            <consortium name="DOE Joint Genome Institute"/>
            <person name="Mondo S.J."/>
            <person name="Dannebaum R.O."/>
            <person name="Kuo R.C."/>
            <person name="Labutti K."/>
            <person name="Haridas S."/>
            <person name="Kuo A."/>
            <person name="Salamov A."/>
            <person name="Ahrendt S.R."/>
            <person name="Lipzen A."/>
            <person name="Sullivan W."/>
            <person name="Andreopoulos W.B."/>
            <person name="Clum A."/>
            <person name="Lindquist E."/>
            <person name="Daum C."/>
            <person name="Ramamoorthy G.K."/>
            <person name="Gryganskyi A."/>
            <person name="Culley D."/>
            <person name="Magnuson J.K."/>
            <person name="James T.Y."/>
            <person name="O'Malley M.A."/>
            <person name="Stajich J.E."/>
            <person name="Spatafora J.W."/>
            <person name="Visel A."/>
            <person name="Grigoriev I.V."/>
        </authorList>
    </citation>
    <scope>NUCLEOTIDE SEQUENCE [LARGE SCALE GENOMIC DNA]</scope>
    <source>
        <strain evidence="1 2">NRRL 2496</strain>
    </source>
</reference>
<sequence>MGSFRRTFLVLFAVLLFVDFFTMVAMGSLTKAEVSGDKIQGMNNERFWQGSRRLRRTSQWGSDR</sequence>
<dbReference type="EMBL" id="MCGN01000001">
    <property type="protein sequence ID" value="ORZ04024.1"/>
    <property type="molecule type" value="Genomic_DNA"/>
</dbReference>
<accession>A0A1X2HX24</accession>
<dbReference type="AlphaFoldDB" id="A0A1X2HX24"/>